<feature type="compositionally biased region" description="Polar residues" evidence="1">
    <location>
        <begin position="803"/>
        <end position="814"/>
    </location>
</feature>
<feature type="region of interest" description="Disordered" evidence="1">
    <location>
        <begin position="834"/>
        <end position="875"/>
    </location>
</feature>
<feature type="compositionally biased region" description="Basic residues" evidence="1">
    <location>
        <begin position="719"/>
        <end position="733"/>
    </location>
</feature>
<dbReference type="Proteomes" id="UP000678393">
    <property type="component" value="Unassembled WGS sequence"/>
</dbReference>
<gene>
    <name evidence="2" type="ORF">CUNI_LOCUS1558</name>
</gene>
<reference evidence="2" key="1">
    <citation type="submission" date="2021-04" db="EMBL/GenBank/DDBJ databases">
        <authorList>
            <consortium name="Molecular Ecology Group"/>
        </authorList>
    </citation>
    <scope>NUCLEOTIDE SEQUENCE</scope>
</reference>
<feature type="compositionally biased region" description="Polar residues" evidence="1">
    <location>
        <begin position="736"/>
        <end position="765"/>
    </location>
</feature>
<dbReference type="InterPro" id="IPR027417">
    <property type="entry name" value="P-loop_NTPase"/>
</dbReference>
<evidence type="ECO:0000313" key="2">
    <source>
        <dbReference type="EMBL" id="CAG5116000.1"/>
    </source>
</evidence>
<name>A0A8S3YLM5_9EUPU</name>
<sequence length="1152" mass="130304">MAKDLNVYQDGKGRNLMEWIREKGENMYTDIGKRTWRVPPIKFNMQKLVEQKLSKVENGQQPMRIEGTVLGQPNLTDQETNRAENVVCGAFESLSNCLVHKGLGSAMFLISNFEYDNYLNKLSNCVTRSQTVDTSGSHTSGSVFEAVSGSESTQASGLVVKLPKDVANRGELDILILHQEAGVILVQTKAVGYNFQERPSHFDQSSSIRTAIEKAGEQLARDRNVMLYIMNDLGLKNDQMTAVVALPNLPRSVLQNEMSSDLKHKVKHEYSLDLDKNFLCEEDFKPDIDGCYGLLEIWWRETLLKMAKKLDLPTMQQIAYRTVGLLSTVSVWSYAQPRIEVRNLNQAAWETGHRYTQVVLSPQQVELLKHEDQYMYLWGPAGSGKTLLLSLKGRQWLRRDWNVAIVNTRLGSRGRTVGQVIETTINKTEGLRKKVMRIDLDLMDNEETLLSIVSEHVRGETFHFLLDEIAWVKETEKLLHLLKKSYPYSSIWCAGMLIECQPEGFEAGSLEVILRCPPSVQRVLRIVDNRDERCQLYKLDSAKAGLPTDGLKAFFVIHSQHGDPSVQPYDCRICGQKLSDILINHLNMRGRITNRISSSQEPTLTQQQQNSQSFCLESVCRDQTELNQVQKLDSSVGSDTMTNQITNQHSSNQKPALTAPQDSNKSFSFKSVERNHSEFDLIHKLGSSVGSDSGIDNTYMDVEIPLDSPETGSVVIPKNKTRKKQNRNKKKHPVSFENNNPDENAHMTVSKTINNNNPNVTTGCSPHSEVYNPEKFIATKDLNKEEVPIVNSVTKSRNRKCNKTQNSTKNTDTLTPEQDIENIHNQIINNQNERDCKENSNNAQNQNRIGANVGERSKKKKAGGKKSHYNNMDGSAEGSNYPQLNFSDAILPVTVPRGWHHYNARGYWSISREALAQEMVILGSSPLCEELYNSGVPLKVEEQMVMNAEGKELENNFVLCPVGAVHGLEYKVVVCVPSARHLPEYMELSQGIRNGSMEPKMLVKRTQFGSDYLKRLDQLAREEMHFSMTDNNYGPKIDKVRISTHVAEEGAPFDHLYEPISEKEAQLISQENLLRLKATEPDKPYVAHKYTEEEIKRFKDELCGQCSNKDTCVCQYFTPEELAAVHRLESWDKAYVLMCASRCTSTLVLVLP</sequence>
<feature type="compositionally biased region" description="Polar residues" evidence="1">
    <location>
        <begin position="839"/>
        <end position="849"/>
    </location>
</feature>
<proteinExistence type="predicted"/>
<organism evidence="2 3">
    <name type="scientific">Candidula unifasciata</name>
    <dbReference type="NCBI Taxonomy" id="100452"/>
    <lineage>
        <taxon>Eukaryota</taxon>
        <taxon>Metazoa</taxon>
        <taxon>Spiralia</taxon>
        <taxon>Lophotrochozoa</taxon>
        <taxon>Mollusca</taxon>
        <taxon>Gastropoda</taxon>
        <taxon>Heterobranchia</taxon>
        <taxon>Euthyneura</taxon>
        <taxon>Panpulmonata</taxon>
        <taxon>Eupulmonata</taxon>
        <taxon>Stylommatophora</taxon>
        <taxon>Helicina</taxon>
        <taxon>Helicoidea</taxon>
        <taxon>Geomitridae</taxon>
        <taxon>Candidula</taxon>
    </lineage>
</organism>
<dbReference type="AlphaFoldDB" id="A0A8S3YLM5"/>
<feature type="region of interest" description="Disordered" evidence="1">
    <location>
        <begin position="633"/>
        <end position="664"/>
    </location>
</feature>
<keyword evidence="3" id="KW-1185">Reference proteome</keyword>
<evidence type="ECO:0000256" key="1">
    <source>
        <dbReference type="SAM" id="MobiDB-lite"/>
    </source>
</evidence>
<protein>
    <submittedName>
        <fullName evidence="2">Uncharacterized protein</fullName>
    </submittedName>
</protein>
<feature type="compositionally biased region" description="Basic residues" evidence="1">
    <location>
        <begin position="857"/>
        <end position="868"/>
    </location>
</feature>
<dbReference type="SUPFAM" id="SSF52540">
    <property type="entry name" value="P-loop containing nucleoside triphosphate hydrolases"/>
    <property type="match status" value="1"/>
</dbReference>
<feature type="region of interest" description="Disordered" evidence="1">
    <location>
        <begin position="708"/>
        <end position="767"/>
    </location>
</feature>
<accession>A0A8S3YLM5</accession>
<dbReference type="OrthoDB" id="6065235at2759"/>
<comment type="caution">
    <text evidence="2">The sequence shown here is derived from an EMBL/GenBank/DDBJ whole genome shotgun (WGS) entry which is preliminary data.</text>
</comment>
<feature type="region of interest" description="Disordered" evidence="1">
    <location>
        <begin position="794"/>
        <end position="814"/>
    </location>
</feature>
<evidence type="ECO:0000313" key="3">
    <source>
        <dbReference type="Proteomes" id="UP000678393"/>
    </source>
</evidence>
<dbReference type="EMBL" id="CAJHNH020000197">
    <property type="protein sequence ID" value="CAG5116000.1"/>
    <property type="molecule type" value="Genomic_DNA"/>
</dbReference>